<evidence type="ECO:0000313" key="2">
    <source>
        <dbReference type="EMBL" id="ORY52469.1"/>
    </source>
</evidence>
<evidence type="ECO:0000256" key="1">
    <source>
        <dbReference type="SAM" id="MobiDB-lite"/>
    </source>
</evidence>
<organism evidence="2 3">
    <name type="scientific">Rhizoclosmatium globosum</name>
    <dbReference type="NCBI Taxonomy" id="329046"/>
    <lineage>
        <taxon>Eukaryota</taxon>
        <taxon>Fungi</taxon>
        <taxon>Fungi incertae sedis</taxon>
        <taxon>Chytridiomycota</taxon>
        <taxon>Chytridiomycota incertae sedis</taxon>
        <taxon>Chytridiomycetes</taxon>
        <taxon>Chytridiales</taxon>
        <taxon>Chytriomycetaceae</taxon>
        <taxon>Rhizoclosmatium</taxon>
    </lineage>
</organism>
<proteinExistence type="predicted"/>
<evidence type="ECO:0000313" key="3">
    <source>
        <dbReference type="Proteomes" id="UP000193642"/>
    </source>
</evidence>
<dbReference type="EMBL" id="MCGO01000003">
    <property type="protein sequence ID" value="ORY52469.1"/>
    <property type="molecule type" value="Genomic_DNA"/>
</dbReference>
<keyword evidence="3" id="KW-1185">Reference proteome</keyword>
<dbReference type="Proteomes" id="UP000193642">
    <property type="component" value="Unassembled WGS sequence"/>
</dbReference>
<dbReference type="AlphaFoldDB" id="A0A1Y2CZL7"/>
<feature type="region of interest" description="Disordered" evidence="1">
    <location>
        <begin position="59"/>
        <end position="97"/>
    </location>
</feature>
<name>A0A1Y2CZL7_9FUNG</name>
<feature type="compositionally biased region" description="Polar residues" evidence="1">
    <location>
        <begin position="116"/>
        <end position="164"/>
    </location>
</feature>
<feature type="region of interest" description="Disordered" evidence="1">
    <location>
        <begin position="115"/>
        <end position="164"/>
    </location>
</feature>
<dbReference type="OrthoDB" id="10497248at2759"/>
<comment type="caution">
    <text evidence="2">The sequence shown here is derived from an EMBL/GenBank/DDBJ whole genome shotgun (WGS) entry which is preliminary data.</text>
</comment>
<protein>
    <submittedName>
        <fullName evidence="2">Uncharacterized protein</fullName>
    </submittedName>
</protein>
<gene>
    <name evidence="2" type="ORF">BCR33DRAFT_779763</name>
</gene>
<sequence>MTGSARAQSSVHLSASKNRVALKTKAQSVAKLETTNYSTPPVFIPSLSVEDYSITSMDSRSVSDSVNLTSQPHLPTPTRRKSIGKHSASPSFKGSPDPILESSFESVHIDHELRRSSSVTSRTAHMSSSMMHQFKQNRSEVSLRNNDSIRPTSSRGQNKCMKDSSTVIRESLEAKINTTSSSRPTSPQQNLVGSLAFIERPSKIPTRSPSLSTLNIPLVSSTTFTGIPGLNTSISITKPPTTTNYQTPFLSSSKIPVSGAEKLRQQLAEPRIFPQQKPLLSAYSDTDFSTLLHASNKKTSRYTKSHIILRSRWMT</sequence>
<reference evidence="2 3" key="1">
    <citation type="submission" date="2016-07" db="EMBL/GenBank/DDBJ databases">
        <title>Pervasive Adenine N6-methylation of Active Genes in Fungi.</title>
        <authorList>
            <consortium name="DOE Joint Genome Institute"/>
            <person name="Mondo S.J."/>
            <person name="Dannebaum R.O."/>
            <person name="Kuo R.C."/>
            <person name="Labutti K."/>
            <person name="Haridas S."/>
            <person name="Kuo A."/>
            <person name="Salamov A."/>
            <person name="Ahrendt S.R."/>
            <person name="Lipzen A."/>
            <person name="Sullivan W."/>
            <person name="Andreopoulos W.B."/>
            <person name="Clum A."/>
            <person name="Lindquist E."/>
            <person name="Daum C."/>
            <person name="Ramamoorthy G.K."/>
            <person name="Gryganskyi A."/>
            <person name="Culley D."/>
            <person name="Magnuson J.K."/>
            <person name="James T.Y."/>
            <person name="O'Malley M.A."/>
            <person name="Stajich J.E."/>
            <person name="Spatafora J.W."/>
            <person name="Visel A."/>
            <person name="Grigoriev I.V."/>
        </authorList>
    </citation>
    <scope>NUCLEOTIDE SEQUENCE [LARGE SCALE GENOMIC DNA]</scope>
    <source>
        <strain evidence="2 3">JEL800</strain>
    </source>
</reference>
<feature type="compositionally biased region" description="Polar residues" evidence="1">
    <location>
        <begin position="59"/>
        <end position="73"/>
    </location>
</feature>
<accession>A0A1Y2CZL7</accession>